<keyword evidence="2" id="KW-0067">ATP-binding</keyword>
<evidence type="ECO:0000313" key="6">
    <source>
        <dbReference type="Proteomes" id="UP000016605"/>
    </source>
</evidence>
<accession>U2RXW8</accession>
<evidence type="ECO:0000259" key="4">
    <source>
        <dbReference type="Pfam" id="PF12705"/>
    </source>
</evidence>
<evidence type="ECO:0000256" key="3">
    <source>
        <dbReference type="ARBA" id="ARBA00023204"/>
    </source>
</evidence>
<dbReference type="HOGENOM" id="CLU_1051719_0_0_11"/>
<organism evidence="5 6">
    <name type="scientific">Leifsonia aquatica ATCC 14665</name>
    <dbReference type="NCBI Taxonomy" id="1358026"/>
    <lineage>
        <taxon>Bacteria</taxon>
        <taxon>Bacillati</taxon>
        <taxon>Actinomycetota</taxon>
        <taxon>Actinomycetes</taxon>
        <taxon>Micrococcales</taxon>
        <taxon>Microbacteriaceae</taxon>
        <taxon>Leifsonia</taxon>
    </lineage>
</organism>
<feature type="non-terminal residue" evidence="5">
    <location>
        <position position="266"/>
    </location>
</feature>
<protein>
    <recommendedName>
        <fullName evidence="4">PD-(D/E)XK endonuclease-like domain-containing protein</fullName>
    </recommendedName>
</protein>
<dbReference type="Pfam" id="PF12705">
    <property type="entry name" value="PDDEXK_1"/>
    <property type="match status" value="1"/>
</dbReference>
<keyword evidence="2" id="KW-0547">Nucleotide-binding</keyword>
<keyword evidence="1" id="KW-0227">DNA damage</keyword>
<dbReference type="Proteomes" id="UP000016605">
    <property type="component" value="Unassembled WGS sequence"/>
</dbReference>
<dbReference type="EMBL" id="AWVQ01000008">
    <property type="protein sequence ID" value="ERK73586.1"/>
    <property type="molecule type" value="Genomic_DNA"/>
</dbReference>
<keyword evidence="2" id="KW-0378">Hydrolase</keyword>
<feature type="domain" description="PD-(D/E)XK endonuclease-like" evidence="4">
    <location>
        <begin position="25"/>
        <end position="202"/>
    </location>
</feature>
<comment type="caution">
    <text evidence="5">The sequence shown here is derived from an EMBL/GenBank/DDBJ whole genome shotgun (WGS) entry which is preliminary data.</text>
</comment>
<sequence>MFVLDGVIVTSASDLTEASKCEFAFLRALDVKLGRIEKAPEIEDPMYVRSSRLGDEHEHHILERYRERFGAQVAEIERPESLTADALAAAVAETSAAFESGAEVVFQATFFDGAFVGFADFVVRRPDGRYRVQDSKLARSARVTALLQLAAYADQLRSLGVDTDETVELLLGDGSVSEHRLSDIEPVYRKRRARLLRVIDEHLADRGPVAWGDPRFTVCGRCDTCDAEVQAARDVLLVAGMRVTQRAHLVAAGLGTIDALAESTGP</sequence>
<keyword evidence="2" id="KW-0347">Helicase</keyword>
<evidence type="ECO:0000256" key="1">
    <source>
        <dbReference type="ARBA" id="ARBA00022763"/>
    </source>
</evidence>
<gene>
    <name evidence="5" type="ORF">N136_00049</name>
</gene>
<evidence type="ECO:0000313" key="5">
    <source>
        <dbReference type="EMBL" id="ERK73586.1"/>
    </source>
</evidence>
<dbReference type="InterPro" id="IPR038726">
    <property type="entry name" value="PDDEXK_AddAB-type"/>
</dbReference>
<keyword evidence="3" id="KW-0234">DNA repair</keyword>
<name>U2RXW8_LEIAQ</name>
<proteinExistence type="predicted"/>
<evidence type="ECO:0000256" key="2">
    <source>
        <dbReference type="ARBA" id="ARBA00022806"/>
    </source>
</evidence>
<dbReference type="AlphaFoldDB" id="U2RXW8"/>
<reference evidence="5 6" key="1">
    <citation type="submission" date="2013-08" db="EMBL/GenBank/DDBJ databases">
        <authorList>
            <person name="Weinstock G."/>
            <person name="Sodergren E."/>
            <person name="Wylie T."/>
            <person name="Fulton L."/>
            <person name="Fulton R."/>
            <person name="Fronick C."/>
            <person name="O'Laughlin M."/>
            <person name="Godfrey J."/>
            <person name="Miner T."/>
            <person name="Herter B."/>
            <person name="Appelbaum E."/>
            <person name="Cordes M."/>
            <person name="Lek S."/>
            <person name="Wollam A."/>
            <person name="Pepin K.H."/>
            <person name="Palsikar V.B."/>
            <person name="Mitreva M."/>
            <person name="Wilson R.K."/>
        </authorList>
    </citation>
    <scope>NUCLEOTIDE SEQUENCE [LARGE SCALE GENOMIC DNA]</scope>
    <source>
        <strain evidence="5 6">ATCC 14665</strain>
    </source>
</reference>